<proteinExistence type="predicted"/>
<reference evidence="2 3" key="1">
    <citation type="submission" date="2012-08" db="EMBL/GenBank/DDBJ databases">
        <title>Whole genome shotgun sequence of Gordonia rhizosphera NBRC 16068.</title>
        <authorList>
            <person name="Takarada H."/>
            <person name="Isaki S."/>
            <person name="Hosoyama A."/>
            <person name="Tsuchikane K."/>
            <person name="Katsumata H."/>
            <person name="Baba S."/>
            <person name="Ohji S."/>
            <person name="Yamazaki S."/>
            <person name="Fujita N."/>
        </authorList>
    </citation>
    <scope>NUCLEOTIDE SEQUENCE [LARGE SCALE GENOMIC DNA]</scope>
    <source>
        <strain evidence="2 3">NBRC 16068</strain>
    </source>
</reference>
<evidence type="ECO:0000313" key="2">
    <source>
        <dbReference type="EMBL" id="GAB91905.1"/>
    </source>
</evidence>
<keyword evidence="3" id="KW-1185">Reference proteome</keyword>
<dbReference type="InterPro" id="IPR047702">
    <property type="entry name" value="VgrG-rel"/>
</dbReference>
<feature type="domain" description="Gp5/Type VI secretion system Vgr protein OB-fold" evidence="1">
    <location>
        <begin position="374"/>
        <end position="446"/>
    </location>
</feature>
<organism evidence="2 3">
    <name type="scientific">Gordonia rhizosphera NBRC 16068</name>
    <dbReference type="NCBI Taxonomy" id="1108045"/>
    <lineage>
        <taxon>Bacteria</taxon>
        <taxon>Bacillati</taxon>
        <taxon>Actinomycetota</taxon>
        <taxon>Actinomycetes</taxon>
        <taxon>Mycobacteriales</taxon>
        <taxon>Gordoniaceae</taxon>
        <taxon>Gordonia</taxon>
    </lineage>
</organism>
<dbReference type="InterPro" id="IPR006531">
    <property type="entry name" value="Gp5/Vgr_OB"/>
</dbReference>
<sequence length="570" mass="59158">MATTSGLTIAVAGNPLPETVMPQLVSSFVDTNTGLPDAFSLRFRDNARAVLTDASIRIGAPITISITTDSQPAPRDLLVGEITAIEAEFEKAGTFTTIRGYDQSHRLFRGRHTAAYTQVTASDAATQCARRAGLRPGRIKASSTVYEHISQRDQSDWEFLSALARDIGYRVGVRDGALDFGPPTEAGNAPGADPENPLVLRFGTDIIRLRSSITAAEQVGRVEVRGWDVATKQPIVGTAEPDAPSARLTDIDPAGLAGAFGNPTHVVSDRGVRSQAEADAAARARAQAIASGFAEVDAVCAGNPMLRAGVAIAITDLGAPFDGKFVLTSARHRYEPTGGYTTAITVSAAHDRSLLGLASAGAHPGGAGSGVALAQVTDINDPLGQGRVKLSFPQLSADYVSGWARTVMAGAGKDRGALILPEVGDEVLVAFERGDGDHPYVLGGLFNGVDTPDARGVALVDTGSGAVNRRSVISRRGHRLDLNDQDGRTEGVVLATGDDMLRIELDATSKAITVRSAGTISIKADQGITLDAGGGTLGLRGTRVTVDSASTAQLTASGPLTVQGTPIKLN</sequence>
<dbReference type="InterPro" id="IPR037026">
    <property type="entry name" value="Vgr_OB-fold_dom_sf"/>
</dbReference>
<dbReference type="RefSeq" id="WP_006335856.1">
    <property type="nucleotide sequence ID" value="NZ_BAHC01000153.1"/>
</dbReference>
<gene>
    <name evidence="2" type="ORF">GORHZ_153_00050</name>
</gene>
<accession>K6VYD1</accession>
<dbReference type="NCBIfam" id="NF033848">
    <property type="entry name" value="VgrG_rel"/>
    <property type="match status" value="1"/>
</dbReference>
<evidence type="ECO:0000313" key="3">
    <source>
        <dbReference type="Proteomes" id="UP000008363"/>
    </source>
</evidence>
<dbReference type="Proteomes" id="UP000008363">
    <property type="component" value="Unassembled WGS sequence"/>
</dbReference>
<dbReference type="EMBL" id="BAHC01000153">
    <property type="protein sequence ID" value="GAB91905.1"/>
    <property type="molecule type" value="Genomic_DNA"/>
</dbReference>
<protein>
    <recommendedName>
        <fullName evidence="1">Gp5/Type VI secretion system Vgr protein OB-fold domain-containing protein</fullName>
    </recommendedName>
</protein>
<dbReference type="OrthoDB" id="1907165at2"/>
<dbReference type="STRING" id="1108045.GORHZ_153_00050"/>
<comment type="caution">
    <text evidence="2">The sequence shown here is derived from an EMBL/GenBank/DDBJ whole genome shotgun (WGS) entry which is preliminary data.</text>
</comment>
<dbReference type="SUPFAM" id="SSF69279">
    <property type="entry name" value="Phage tail proteins"/>
    <property type="match status" value="1"/>
</dbReference>
<dbReference type="Pfam" id="PF05954">
    <property type="entry name" value="Phage_GPD"/>
    <property type="match status" value="1"/>
</dbReference>
<dbReference type="AlphaFoldDB" id="K6VYD1"/>
<dbReference type="SUPFAM" id="SSF69255">
    <property type="entry name" value="gp5 N-terminal domain-like"/>
    <property type="match status" value="1"/>
</dbReference>
<dbReference type="Gene3D" id="2.40.50.230">
    <property type="entry name" value="Gp5 N-terminal domain"/>
    <property type="match status" value="1"/>
</dbReference>
<name>K6VYD1_9ACTN</name>
<evidence type="ECO:0000259" key="1">
    <source>
        <dbReference type="Pfam" id="PF04717"/>
    </source>
</evidence>
<dbReference type="Pfam" id="PF04717">
    <property type="entry name" value="Phage_base_V"/>
    <property type="match status" value="1"/>
</dbReference>
<dbReference type="eggNOG" id="COG3501">
    <property type="taxonomic scope" value="Bacteria"/>
</dbReference>